<dbReference type="Proteomes" id="UP000693970">
    <property type="component" value="Unassembled WGS sequence"/>
</dbReference>
<accession>A0A9K3K8C8</accession>
<dbReference type="AlphaFoldDB" id="A0A9K3K8C8"/>
<protein>
    <submittedName>
        <fullName evidence="2">Uncharacterized protein</fullName>
    </submittedName>
</protein>
<evidence type="ECO:0000313" key="4">
    <source>
        <dbReference type="Proteomes" id="UP000693970"/>
    </source>
</evidence>
<evidence type="ECO:0000256" key="1">
    <source>
        <dbReference type="SAM" id="MobiDB-lite"/>
    </source>
</evidence>
<organism evidence="2 4">
    <name type="scientific">Nitzschia inconspicua</name>
    <dbReference type="NCBI Taxonomy" id="303405"/>
    <lineage>
        <taxon>Eukaryota</taxon>
        <taxon>Sar</taxon>
        <taxon>Stramenopiles</taxon>
        <taxon>Ochrophyta</taxon>
        <taxon>Bacillariophyta</taxon>
        <taxon>Bacillariophyceae</taxon>
        <taxon>Bacillariophycidae</taxon>
        <taxon>Bacillariales</taxon>
        <taxon>Bacillariaceae</taxon>
        <taxon>Nitzschia</taxon>
    </lineage>
</organism>
<proteinExistence type="predicted"/>
<gene>
    <name evidence="2" type="ORF">IV203_017684</name>
    <name evidence="3" type="ORF">IV203_025836</name>
</gene>
<name>A0A9K3K8C8_9STRA</name>
<evidence type="ECO:0000313" key="3">
    <source>
        <dbReference type="EMBL" id="KAG7362170.1"/>
    </source>
</evidence>
<comment type="caution">
    <text evidence="2">The sequence shown here is derived from an EMBL/GenBank/DDBJ whole genome shotgun (WGS) entry which is preliminary data.</text>
</comment>
<reference evidence="2" key="2">
    <citation type="submission" date="2021-04" db="EMBL/GenBank/DDBJ databases">
        <authorList>
            <person name="Podell S."/>
        </authorList>
    </citation>
    <scope>NUCLEOTIDE SEQUENCE</scope>
    <source>
        <strain evidence="2">Hildebrandi</strain>
    </source>
</reference>
<keyword evidence="4" id="KW-1185">Reference proteome</keyword>
<feature type="region of interest" description="Disordered" evidence="1">
    <location>
        <begin position="95"/>
        <end position="148"/>
    </location>
</feature>
<dbReference type="EMBL" id="JAGRRH010000012">
    <property type="protein sequence ID" value="KAG7362170.1"/>
    <property type="molecule type" value="Genomic_DNA"/>
</dbReference>
<sequence length="181" mass="20342">MTILSCSHRQKRTNDLLTVVARERKRLRIERQYDRSAVANRSLNEIIAMNPSSLFATLQGNPHEIGETTTTMNLSSSSTMAPFVVPTLIQIENGRSADEELHDDESASSTSTSSSRNDSVPFHHQQVTFSLPYKSSERRRPTTSSNDKVVQHWMKVTRPLSVPPRLPTSFEAIKLLSAFKS</sequence>
<reference evidence="2" key="1">
    <citation type="journal article" date="2021" name="Sci. Rep.">
        <title>Diploid genomic architecture of Nitzschia inconspicua, an elite biomass production diatom.</title>
        <authorList>
            <person name="Oliver A."/>
            <person name="Podell S."/>
            <person name="Pinowska A."/>
            <person name="Traller J.C."/>
            <person name="Smith S.R."/>
            <person name="McClure R."/>
            <person name="Beliaev A."/>
            <person name="Bohutskyi P."/>
            <person name="Hill E.A."/>
            <person name="Rabines A."/>
            <person name="Zheng H."/>
            <person name="Allen L.Z."/>
            <person name="Kuo A."/>
            <person name="Grigoriev I.V."/>
            <person name="Allen A.E."/>
            <person name="Hazlebeck D."/>
            <person name="Allen E.E."/>
        </authorList>
    </citation>
    <scope>NUCLEOTIDE SEQUENCE</scope>
    <source>
        <strain evidence="2">Hildebrandi</strain>
    </source>
</reference>
<evidence type="ECO:0000313" key="2">
    <source>
        <dbReference type="EMBL" id="KAG7339107.1"/>
    </source>
</evidence>
<dbReference type="EMBL" id="JAGRRH010000041">
    <property type="protein sequence ID" value="KAG7339107.1"/>
    <property type="molecule type" value="Genomic_DNA"/>
</dbReference>